<feature type="transmembrane region" description="Helical" evidence="5">
    <location>
        <begin position="226"/>
        <end position="244"/>
    </location>
</feature>
<dbReference type="InterPro" id="IPR002293">
    <property type="entry name" value="AA/rel_permease1"/>
</dbReference>
<feature type="transmembrane region" description="Helical" evidence="5">
    <location>
        <begin position="194"/>
        <end position="214"/>
    </location>
</feature>
<dbReference type="Pfam" id="PF13520">
    <property type="entry name" value="AA_permease_2"/>
    <property type="match status" value="1"/>
</dbReference>
<dbReference type="RefSeq" id="WP_271172342.1">
    <property type="nucleotide sequence ID" value="NZ_BSEJ01000002.1"/>
</dbReference>
<dbReference type="GO" id="GO:0016020">
    <property type="term" value="C:membrane"/>
    <property type="evidence" value="ECO:0007669"/>
    <property type="project" value="UniProtKB-SubCell"/>
</dbReference>
<keyword evidence="7" id="KW-1185">Reference proteome</keyword>
<gene>
    <name evidence="6" type="ORF">GCM10017576_07550</name>
</gene>
<dbReference type="GO" id="GO:0015171">
    <property type="term" value="F:amino acid transmembrane transporter activity"/>
    <property type="evidence" value="ECO:0007669"/>
    <property type="project" value="TreeGrafter"/>
</dbReference>
<dbReference type="Gene3D" id="1.20.1740.10">
    <property type="entry name" value="Amino acid/polyamine transporter I"/>
    <property type="match status" value="1"/>
</dbReference>
<dbReference type="PANTHER" id="PTHR43243:SF24">
    <property type="entry name" value="CATIONIC AMINO ACID TRANSPORT INTEGRAL MEMBRANE PROTEIN ROCE-RELATED"/>
    <property type="match status" value="1"/>
</dbReference>
<feature type="transmembrane region" description="Helical" evidence="5">
    <location>
        <begin position="39"/>
        <end position="58"/>
    </location>
</feature>
<keyword evidence="2 5" id="KW-0812">Transmembrane</keyword>
<dbReference type="EMBL" id="BSEJ01000002">
    <property type="protein sequence ID" value="GLJ60626.1"/>
    <property type="molecule type" value="Genomic_DNA"/>
</dbReference>
<feature type="transmembrane region" description="Helical" evidence="5">
    <location>
        <begin position="104"/>
        <end position="127"/>
    </location>
</feature>
<evidence type="ECO:0000256" key="5">
    <source>
        <dbReference type="SAM" id="Phobius"/>
    </source>
</evidence>
<reference evidence="6" key="2">
    <citation type="submission" date="2023-01" db="EMBL/GenBank/DDBJ databases">
        <authorList>
            <person name="Sun Q."/>
            <person name="Evtushenko L."/>
        </authorList>
    </citation>
    <scope>NUCLEOTIDE SEQUENCE</scope>
    <source>
        <strain evidence="6">VKM Ac-1020</strain>
    </source>
</reference>
<dbReference type="PIRSF" id="PIRSF006060">
    <property type="entry name" value="AA_transporter"/>
    <property type="match status" value="1"/>
</dbReference>
<protein>
    <submittedName>
        <fullName evidence="6">Amino acid transporter</fullName>
    </submittedName>
</protein>
<proteinExistence type="predicted"/>
<reference evidence="6" key="1">
    <citation type="journal article" date="2014" name="Int. J. Syst. Evol. Microbiol.">
        <title>Complete genome sequence of Corynebacterium casei LMG S-19264T (=DSM 44701T), isolated from a smear-ripened cheese.</title>
        <authorList>
            <consortium name="US DOE Joint Genome Institute (JGI-PGF)"/>
            <person name="Walter F."/>
            <person name="Albersmeier A."/>
            <person name="Kalinowski J."/>
            <person name="Ruckert C."/>
        </authorList>
    </citation>
    <scope>NUCLEOTIDE SEQUENCE</scope>
    <source>
        <strain evidence="6">VKM Ac-1020</strain>
    </source>
</reference>
<evidence type="ECO:0000256" key="4">
    <source>
        <dbReference type="ARBA" id="ARBA00023136"/>
    </source>
</evidence>
<comment type="subcellular location">
    <subcellularLocation>
        <location evidence="1">Membrane</location>
        <topology evidence="1">Multi-pass membrane protein</topology>
    </subcellularLocation>
</comment>
<evidence type="ECO:0000256" key="3">
    <source>
        <dbReference type="ARBA" id="ARBA00022989"/>
    </source>
</evidence>
<comment type="caution">
    <text evidence="6">The sequence shown here is derived from an EMBL/GenBank/DDBJ whole genome shotgun (WGS) entry which is preliminary data.</text>
</comment>
<keyword evidence="3 5" id="KW-1133">Transmembrane helix</keyword>
<feature type="transmembrane region" description="Helical" evidence="5">
    <location>
        <begin position="163"/>
        <end position="182"/>
    </location>
</feature>
<feature type="transmembrane region" description="Helical" evidence="5">
    <location>
        <begin position="70"/>
        <end position="89"/>
    </location>
</feature>
<feature type="transmembrane region" description="Helical" evidence="5">
    <location>
        <begin position="361"/>
        <end position="380"/>
    </location>
</feature>
<sequence>MTRASLGGQLLRRRTIGMLVAEAGQSSEGSATLGRHLSMIQLAMISVGATLGTGILALLAEQIPHAGPGIWMSVLLAAVPALLSALSYAEMAGAVPVSGSSYSYAYVTLGEGVAWVVGWCLVLEYGVSVAAVASGAGQYVDETLAIFGLSLPAAIASDPSAEGGVFNLSAFLLVILAMVLLLRGVREAAWINTVLVALKVGVLLFFSAVAFTAFRVDHFDGMFDAFFPGVTGAAAVLFFSYIGFDAASTAGEEARDPARDLPRAILLGMGLVTAIYVVVAIAAVGAREAPWFRDHGLVTVLAEVTGQPWFGVVFSIGALIAFASIVLTVLYGQTRILLTMSRDGLVPRVFGRISPTTRTPVAGTLITGAVIAVAAGIVPLGELANATSIGTFAAFTVVNVAVIVLRYRRPDLPRTYRVPLFPVVPVLGAVTCLALMTQLSGGTWIAFGCWMAVGIAIYLAYGRRHSRIGALDERAYRAAIAGEASGFRAAPRAGRLPG</sequence>
<dbReference type="PANTHER" id="PTHR43243">
    <property type="entry name" value="INNER MEMBRANE TRANSPORTER YGJI-RELATED"/>
    <property type="match status" value="1"/>
</dbReference>
<evidence type="ECO:0000256" key="1">
    <source>
        <dbReference type="ARBA" id="ARBA00004141"/>
    </source>
</evidence>
<dbReference type="Proteomes" id="UP001142462">
    <property type="component" value="Unassembled WGS sequence"/>
</dbReference>
<keyword evidence="4 5" id="KW-0472">Membrane</keyword>
<feature type="transmembrane region" description="Helical" evidence="5">
    <location>
        <begin position="442"/>
        <end position="461"/>
    </location>
</feature>
<evidence type="ECO:0000313" key="7">
    <source>
        <dbReference type="Proteomes" id="UP001142462"/>
    </source>
</evidence>
<accession>A0A9W6LVR8</accession>
<name>A0A9W6LVR8_9MICO</name>
<evidence type="ECO:0000256" key="2">
    <source>
        <dbReference type="ARBA" id="ARBA00022692"/>
    </source>
</evidence>
<dbReference type="AlphaFoldDB" id="A0A9W6LVR8"/>
<feature type="transmembrane region" description="Helical" evidence="5">
    <location>
        <begin position="139"/>
        <end position="157"/>
    </location>
</feature>
<organism evidence="6 7">
    <name type="scientific">Microbacterium barkeri</name>
    <dbReference type="NCBI Taxonomy" id="33917"/>
    <lineage>
        <taxon>Bacteria</taxon>
        <taxon>Bacillati</taxon>
        <taxon>Actinomycetota</taxon>
        <taxon>Actinomycetes</taxon>
        <taxon>Micrococcales</taxon>
        <taxon>Microbacteriaceae</taxon>
        <taxon>Microbacterium</taxon>
    </lineage>
</organism>
<evidence type="ECO:0000313" key="6">
    <source>
        <dbReference type="EMBL" id="GLJ60626.1"/>
    </source>
</evidence>
<feature type="transmembrane region" description="Helical" evidence="5">
    <location>
        <begin position="264"/>
        <end position="286"/>
    </location>
</feature>
<feature type="transmembrane region" description="Helical" evidence="5">
    <location>
        <begin position="386"/>
        <end position="406"/>
    </location>
</feature>
<feature type="transmembrane region" description="Helical" evidence="5">
    <location>
        <begin position="306"/>
        <end position="332"/>
    </location>
</feature>
<feature type="transmembrane region" description="Helical" evidence="5">
    <location>
        <begin position="418"/>
        <end position="436"/>
    </location>
</feature>